<name>A0AAW2KBE9_SESRA</name>
<dbReference type="AlphaFoldDB" id="A0AAW2KBE9"/>
<organism evidence="1">
    <name type="scientific">Sesamum radiatum</name>
    <name type="common">Black benniseed</name>
    <dbReference type="NCBI Taxonomy" id="300843"/>
    <lineage>
        <taxon>Eukaryota</taxon>
        <taxon>Viridiplantae</taxon>
        <taxon>Streptophyta</taxon>
        <taxon>Embryophyta</taxon>
        <taxon>Tracheophyta</taxon>
        <taxon>Spermatophyta</taxon>
        <taxon>Magnoliopsida</taxon>
        <taxon>eudicotyledons</taxon>
        <taxon>Gunneridae</taxon>
        <taxon>Pentapetalae</taxon>
        <taxon>asterids</taxon>
        <taxon>lamiids</taxon>
        <taxon>Lamiales</taxon>
        <taxon>Pedaliaceae</taxon>
        <taxon>Sesamum</taxon>
    </lineage>
</organism>
<proteinExistence type="predicted"/>
<gene>
    <name evidence="1" type="ORF">Sradi_6238400</name>
</gene>
<comment type="caution">
    <text evidence="1">The sequence shown here is derived from an EMBL/GenBank/DDBJ whole genome shotgun (WGS) entry which is preliminary data.</text>
</comment>
<accession>A0AAW2KBE9</accession>
<dbReference type="PANTHER" id="PTHR33116:SF86">
    <property type="entry name" value="REVERSE TRANSCRIPTASE DOMAIN-CONTAINING PROTEIN"/>
    <property type="match status" value="1"/>
</dbReference>
<evidence type="ECO:0000313" key="1">
    <source>
        <dbReference type="EMBL" id="KAL0303703.1"/>
    </source>
</evidence>
<reference evidence="1" key="2">
    <citation type="journal article" date="2024" name="Plant">
        <title>Genomic evolution and insights into agronomic trait innovations of Sesamum species.</title>
        <authorList>
            <person name="Miao H."/>
            <person name="Wang L."/>
            <person name="Qu L."/>
            <person name="Liu H."/>
            <person name="Sun Y."/>
            <person name="Le M."/>
            <person name="Wang Q."/>
            <person name="Wei S."/>
            <person name="Zheng Y."/>
            <person name="Lin W."/>
            <person name="Duan Y."/>
            <person name="Cao H."/>
            <person name="Xiong S."/>
            <person name="Wang X."/>
            <person name="Wei L."/>
            <person name="Li C."/>
            <person name="Ma Q."/>
            <person name="Ju M."/>
            <person name="Zhao R."/>
            <person name="Li G."/>
            <person name="Mu C."/>
            <person name="Tian Q."/>
            <person name="Mei H."/>
            <person name="Zhang T."/>
            <person name="Gao T."/>
            <person name="Zhang H."/>
        </authorList>
    </citation>
    <scope>NUCLEOTIDE SEQUENCE</scope>
    <source>
        <strain evidence="1">G02</strain>
    </source>
</reference>
<sequence>MPPIFFQKYWHIIKSDVINCVLNILNDRVLDPNLNFTHIVLILKIHKTELITHFHPINLCNVIMRITTKCIANRLKPLFDKIIALTLSVFVPGRLIIDNMVYGKASGQEINLEKSMIVFSKNTADNLRSVICEGLGIRQADKHEKYLGLPSLAGRSRKAVFNSLRDKVWNKISLWGEKELSQASKEVLIKAVIQAIPTYVIGVSQLPEGLIRDIEGMIASFWWNSTEN</sequence>
<dbReference type="PANTHER" id="PTHR33116">
    <property type="entry name" value="REVERSE TRANSCRIPTASE ZINC-BINDING DOMAIN-CONTAINING PROTEIN-RELATED-RELATED"/>
    <property type="match status" value="1"/>
</dbReference>
<protein>
    <recommendedName>
        <fullName evidence="2">Reverse transcriptase</fullName>
    </recommendedName>
</protein>
<dbReference type="EMBL" id="JACGWJ010000029">
    <property type="protein sequence ID" value="KAL0303703.1"/>
    <property type="molecule type" value="Genomic_DNA"/>
</dbReference>
<reference evidence="1" key="1">
    <citation type="submission" date="2020-06" db="EMBL/GenBank/DDBJ databases">
        <authorList>
            <person name="Li T."/>
            <person name="Hu X."/>
            <person name="Zhang T."/>
            <person name="Song X."/>
            <person name="Zhang H."/>
            <person name="Dai N."/>
            <person name="Sheng W."/>
            <person name="Hou X."/>
            <person name="Wei L."/>
        </authorList>
    </citation>
    <scope>NUCLEOTIDE SEQUENCE</scope>
    <source>
        <strain evidence="1">G02</strain>
        <tissue evidence="1">Leaf</tissue>
    </source>
</reference>
<evidence type="ECO:0008006" key="2">
    <source>
        <dbReference type="Google" id="ProtNLM"/>
    </source>
</evidence>